<name>A0A8J6Y4H2_9BACT</name>
<protein>
    <submittedName>
        <fullName evidence="2">Uncharacterized protein</fullName>
    </submittedName>
</protein>
<feature type="signal peptide" evidence="1">
    <location>
        <begin position="1"/>
        <end position="21"/>
    </location>
</feature>
<feature type="chain" id="PRO_5035165990" evidence="1">
    <location>
        <begin position="22"/>
        <end position="145"/>
    </location>
</feature>
<evidence type="ECO:0000256" key="1">
    <source>
        <dbReference type="SAM" id="SignalP"/>
    </source>
</evidence>
<comment type="caution">
    <text evidence="2">The sequence shown here is derived from an EMBL/GenBank/DDBJ whole genome shotgun (WGS) entry which is preliminary data.</text>
</comment>
<proteinExistence type="predicted"/>
<evidence type="ECO:0000313" key="2">
    <source>
        <dbReference type="EMBL" id="MBD3870778.1"/>
    </source>
</evidence>
<dbReference type="AlphaFoldDB" id="A0A8J6Y4H2"/>
<sequence>MLNRRALIILFAMLIAVVSDAGEVKFSLDLDGHKWTPNQDVRTRARLAEWNDPMGRMMYHFNQQQAWIMRGTMPGAERNTGVAVRMKAQNGIPLQLVASTIQGSLDLAQQNLVRLGPRQVSDEELASMSLEEQMTELLSRRLVPQ</sequence>
<accession>A0A8J6Y4H2</accession>
<dbReference type="EMBL" id="JACXWA010000087">
    <property type="protein sequence ID" value="MBD3870778.1"/>
    <property type="molecule type" value="Genomic_DNA"/>
</dbReference>
<gene>
    <name evidence="2" type="ORF">IFJ97_05395</name>
</gene>
<reference evidence="2 3" key="1">
    <citation type="submission" date="2020-08" db="EMBL/GenBank/DDBJ databases">
        <title>Acidobacteriota in marine sediments use diverse sulfur dissimilation pathways.</title>
        <authorList>
            <person name="Wasmund K."/>
        </authorList>
    </citation>
    <scope>NUCLEOTIDE SEQUENCE [LARGE SCALE GENOMIC DNA]</scope>
    <source>
        <strain evidence="2">MAG AM3-A</strain>
    </source>
</reference>
<dbReference type="Proteomes" id="UP000598633">
    <property type="component" value="Unassembled WGS sequence"/>
</dbReference>
<keyword evidence="1" id="KW-0732">Signal</keyword>
<evidence type="ECO:0000313" key="3">
    <source>
        <dbReference type="Proteomes" id="UP000598633"/>
    </source>
</evidence>
<organism evidence="2 3">
    <name type="scientific">Candidatus Sulfomarinibacter kjeldsenii</name>
    <dbReference type="NCBI Taxonomy" id="2885994"/>
    <lineage>
        <taxon>Bacteria</taxon>
        <taxon>Pseudomonadati</taxon>
        <taxon>Acidobacteriota</taxon>
        <taxon>Thermoanaerobaculia</taxon>
        <taxon>Thermoanaerobaculales</taxon>
        <taxon>Candidatus Sulfomarinibacteraceae</taxon>
        <taxon>Candidatus Sulfomarinibacter</taxon>
    </lineage>
</organism>